<evidence type="ECO:0000313" key="2">
    <source>
        <dbReference type="Proteomes" id="UP000799324"/>
    </source>
</evidence>
<sequence length="151" mass="16293">MRVSILGADATAGELLQAGTGGKVVDIWIERCRNVKPSPRRGGDCGRRVVSDWRTDAGALGASFTACCPTTVLTPPSGSAFTGPRRPPRHRPNQHHYSLSALLSAEQTTPRRTSTGHCQAYRNSSRNALFDASTGRACTWHDHRTKPDTPA</sequence>
<protein>
    <submittedName>
        <fullName evidence="1">Uncharacterized protein</fullName>
    </submittedName>
</protein>
<organism evidence="1 2">
    <name type="scientific">Lophiostoma macrostomum CBS 122681</name>
    <dbReference type="NCBI Taxonomy" id="1314788"/>
    <lineage>
        <taxon>Eukaryota</taxon>
        <taxon>Fungi</taxon>
        <taxon>Dikarya</taxon>
        <taxon>Ascomycota</taxon>
        <taxon>Pezizomycotina</taxon>
        <taxon>Dothideomycetes</taxon>
        <taxon>Pleosporomycetidae</taxon>
        <taxon>Pleosporales</taxon>
        <taxon>Lophiostomataceae</taxon>
        <taxon>Lophiostoma</taxon>
    </lineage>
</organism>
<dbReference type="Proteomes" id="UP000799324">
    <property type="component" value="Unassembled WGS sequence"/>
</dbReference>
<keyword evidence="2" id="KW-1185">Reference proteome</keyword>
<evidence type="ECO:0000313" key="1">
    <source>
        <dbReference type="EMBL" id="KAF2653580.1"/>
    </source>
</evidence>
<reference evidence="1" key="1">
    <citation type="journal article" date="2020" name="Stud. Mycol.">
        <title>101 Dothideomycetes genomes: a test case for predicting lifestyles and emergence of pathogens.</title>
        <authorList>
            <person name="Haridas S."/>
            <person name="Albert R."/>
            <person name="Binder M."/>
            <person name="Bloem J."/>
            <person name="Labutti K."/>
            <person name="Salamov A."/>
            <person name="Andreopoulos B."/>
            <person name="Baker S."/>
            <person name="Barry K."/>
            <person name="Bills G."/>
            <person name="Bluhm B."/>
            <person name="Cannon C."/>
            <person name="Castanera R."/>
            <person name="Culley D."/>
            <person name="Daum C."/>
            <person name="Ezra D."/>
            <person name="Gonzalez J."/>
            <person name="Henrissat B."/>
            <person name="Kuo A."/>
            <person name="Liang C."/>
            <person name="Lipzen A."/>
            <person name="Lutzoni F."/>
            <person name="Magnuson J."/>
            <person name="Mondo S."/>
            <person name="Nolan M."/>
            <person name="Ohm R."/>
            <person name="Pangilinan J."/>
            <person name="Park H.-J."/>
            <person name="Ramirez L."/>
            <person name="Alfaro M."/>
            <person name="Sun H."/>
            <person name="Tritt A."/>
            <person name="Yoshinaga Y."/>
            <person name="Zwiers L.-H."/>
            <person name="Turgeon B."/>
            <person name="Goodwin S."/>
            <person name="Spatafora J."/>
            <person name="Crous P."/>
            <person name="Grigoriev I."/>
        </authorList>
    </citation>
    <scope>NUCLEOTIDE SEQUENCE</scope>
    <source>
        <strain evidence="1">CBS 122681</strain>
    </source>
</reference>
<gene>
    <name evidence="1" type="ORF">K491DRAFT_508947</name>
</gene>
<dbReference type="EMBL" id="MU004378">
    <property type="protein sequence ID" value="KAF2653580.1"/>
    <property type="molecule type" value="Genomic_DNA"/>
</dbReference>
<accession>A0A6A6T1G7</accession>
<dbReference type="AlphaFoldDB" id="A0A6A6T1G7"/>
<proteinExistence type="predicted"/>
<name>A0A6A6T1G7_9PLEO</name>